<dbReference type="EMBL" id="BPLQ01006531">
    <property type="protein sequence ID" value="GIY23299.1"/>
    <property type="molecule type" value="Genomic_DNA"/>
</dbReference>
<evidence type="ECO:0000313" key="1">
    <source>
        <dbReference type="EMBL" id="GIY23299.1"/>
    </source>
</evidence>
<organism evidence="1 2">
    <name type="scientific">Caerostris darwini</name>
    <dbReference type="NCBI Taxonomy" id="1538125"/>
    <lineage>
        <taxon>Eukaryota</taxon>
        <taxon>Metazoa</taxon>
        <taxon>Ecdysozoa</taxon>
        <taxon>Arthropoda</taxon>
        <taxon>Chelicerata</taxon>
        <taxon>Arachnida</taxon>
        <taxon>Araneae</taxon>
        <taxon>Araneomorphae</taxon>
        <taxon>Entelegynae</taxon>
        <taxon>Araneoidea</taxon>
        <taxon>Araneidae</taxon>
        <taxon>Caerostris</taxon>
    </lineage>
</organism>
<comment type="caution">
    <text evidence="1">The sequence shown here is derived from an EMBL/GenBank/DDBJ whole genome shotgun (WGS) entry which is preliminary data.</text>
</comment>
<reference evidence="1 2" key="1">
    <citation type="submission" date="2021-06" db="EMBL/GenBank/DDBJ databases">
        <title>Caerostris darwini draft genome.</title>
        <authorList>
            <person name="Kono N."/>
            <person name="Arakawa K."/>
        </authorList>
    </citation>
    <scope>NUCLEOTIDE SEQUENCE [LARGE SCALE GENOMIC DNA]</scope>
</reference>
<accession>A0AAV4RNP5</accession>
<keyword evidence="2" id="KW-1185">Reference proteome</keyword>
<dbReference type="Proteomes" id="UP001054837">
    <property type="component" value="Unassembled WGS sequence"/>
</dbReference>
<dbReference type="AlphaFoldDB" id="A0AAV4RNP5"/>
<evidence type="ECO:0000313" key="2">
    <source>
        <dbReference type="Proteomes" id="UP001054837"/>
    </source>
</evidence>
<proteinExistence type="predicted"/>
<protein>
    <submittedName>
        <fullName evidence="1">Uncharacterized protein</fullName>
    </submittedName>
</protein>
<sequence length="114" mass="12650">MKLGNPIGGNRRHGEITDSANKNLPIHTYMCARDGNKTDAPNNAKTRVFRRPLFRILILPATAVAFIRGYHSCISHLNWIFCRAPASFSYSSSCFIGLVRSGCYFCSPPGTLIE</sequence>
<gene>
    <name evidence="1" type="ORF">CDAR_431201</name>
</gene>
<name>A0AAV4RNP5_9ARAC</name>